<sequence>MIARASLGARARPGGAYPTPGTLSSALRSTGPRRCVRARQSPASTETVTSEALQAENGAEAGPLASLDGALGLRVDERATHALSQAGGLRQMCKTKVVCTIGPATASLEGLTQLADAGMNVARLNMTHGTHAWHESVIEKIHKINKEKGYCIAIMVDTEGSEIHTGEISEPIKTEVGTRVCFTVRDPPPPAVDGLPVVGIGYGAFTDDVEVGDHLFIDGGMVELVVTQKAGPDVIAQSVEKGLILSRANVTCRREGELIRGRAAMLSVITGKDWRDIDWAIKAGIDFLAISFVRSADALHNLRSYITQRAPGHPIELIAKLEAFDCLANMDSIIEAADGIMVARGDLGAQVPVEDVPSIQKYAVTRARQLGKPAMVAHQLLHSMIEFPIPTRAEVADVADVVRQKADALMLSGESAMGAYPTKSLGVLRDVATRMEAWGREEKFGAAVLPQLGTAPDERVSEELCASAALMANNLGAVAILAYTRRGNMAAFLSRCRPDCPIFALTDREDVRRRLALRWGVLPFLTTLTSDFEGNVQRTLSQLKERGFVRDGDLVVVVSDVRSQAAPHQQQQQEGQAAAPAAAAERNIRSVQVRHVR</sequence>
<keyword evidence="19" id="KW-1185">Reference proteome</keyword>
<keyword evidence="6" id="KW-0479">Metal-binding</keyword>
<dbReference type="OrthoDB" id="108365at2759"/>
<evidence type="ECO:0000256" key="4">
    <source>
        <dbReference type="ARBA" id="ARBA00012142"/>
    </source>
</evidence>
<dbReference type="Pfam" id="PF02887">
    <property type="entry name" value="PK_C"/>
    <property type="match status" value="1"/>
</dbReference>
<dbReference type="InterPro" id="IPR011037">
    <property type="entry name" value="Pyrv_Knase-like_insert_dom_sf"/>
</dbReference>
<feature type="domain" description="Pyruvate kinase barrel" evidence="16">
    <location>
        <begin position="94"/>
        <end position="424"/>
    </location>
</feature>
<evidence type="ECO:0000256" key="11">
    <source>
        <dbReference type="ARBA" id="ARBA00023152"/>
    </source>
</evidence>
<dbReference type="Proteomes" id="UP000247498">
    <property type="component" value="Unassembled WGS sequence"/>
</dbReference>
<dbReference type="PANTHER" id="PTHR11817">
    <property type="entry name" value="PYRUVATE KINASE"/>
    <property type="match status" value="1"/>
</dbReference>
<keyword evidence="7" id="KW-0547">Nucleotide-binding</keyword>
<keyword evidence="5 14" id="KW-0808">Transferase</keyword>
<dbReference type="AlphaFoldDB" id="A0A2V0P6B2"/>
<evidence type="ECO:0000256" key="9">
    <source>
        <dbReference type="ARBA" id="ARBA00022840"/>
    </source>
</evidence>
<proteinExistence type="inferred from homology"/>
<feature type="domain" description="Pyruvate kinase C-terminal" evidence="17">
    <location>
        <begin position="462"/>
        <end position="564"/>
    </location>
</feature>
<dbReference type="Gene3D" id="3.20.20.60">
    <property type="entry name" value="Phosphoenolpyruvate-binding domains"/>
    <property type="match status" value="1"/>
</dbReference>
<dbReference type="InterPro" id="IPR015795">
    <property type="entry name" value="Pyrv_Knase_C"/>
</dbReference>
<evidence type="ECO:0000256" key="14">
    <source>
        <dbReference type="RuleBase" id="RU000504"/>
    </source>
</evidence>
<evidence type="ECO:0000256" key="13">
    <source>
        <dbReference type="ARBA" id="ARBA00048152"/>
    </source>
</evidence>
<keyword evidence="12 18" id="KW-0670">Pyruvate</keyword>
<dbReference type="InterPro" id="IPR015793">
    <property type="entry name" value="Pyrv_Knase_brl"/>
</dbReference>
<evidence type="ECO:0000256" key="1">
    <source>
        <dbReference type="ARBA" id="ARBA00001958"/>
    </source>
</evidence>
<dbReference type="InterPro" id="IPR015813">
    <property type="entry name" value="Pyrv/PenolPyrv_kinase-like_dom"/>
</dbReference>
<dbReference type="SUPFAM" id="SSF52935">
    <property type="entry name" value="PK C-terminal domain-like"/>
    <property type="match status" value="1"/>
</dbReference>
<feature type="region of interest" description="Disordered" evidence="15">
    <location>
        <begin position="1"/>
        <end position="33"/>
    </location>
</feature>
<dbReference type="InParanoid" id="A0A2V0P6B2"/>
<comment type="pathway">
    <text evidence="2 14">Carbohydrate degradation; glycolysis; pyruvate from D-glyceraldehyde 3-phosphate: step 5/5.</text>
</comment>
<evidence type="ECO:0000256" key="2">
    <source>
        <dbReference type="ARBA" id="ARBA00004997"/>
    </source>
</evidence>
<comment type="similarity">
    <text evidence="3 14">Belongs to the pyruvate kinase family.</text>
</comment>
<dbReference type="GO" id="GO:0000287">
    <property type="term" value="F:magnesium ion binding"/>
    <property type="evidence" value="ECO:0007669"/>
    <property type="project" value="InterPro"/>
</dbReference>
<evidence type="ECO:0000256" key="12">
    <source>
        <dbReference type="ARBA" id="ARBA00023317"/>
    </source>
</evidence>
<dbReference type="GO" id="GO:0005524">
    <property type="term" value="F:ATP binding"/>
    <property type="evidence" value="ECO:0007669"/>
    <property type="project" value="UniProtKB-KW"/>
</dbReference>
<dbReference type="GO" id="GO:0016301">
    <property type="term" value="F:kinase activity"/>
    <property type="evidence" value="ECO:0007669"/>
    <property type="project" value="UniProtKB-KW"/>
</dbReference>
<dbReference type="STRING" id="307507.A0A2V0P6B2"/>
<name>A0A2V0P6B2_9CHLO</name>
<dbReference type="FunCoup" id="A0A2V0P6B2">
    <property type="interactions" value="367"/>
</dbReference>
<dbReference type="SUPFAM" id="SSF50800">
    <property type="entry name" value="PK beta-barrel domain-like"/>
    <property type="match status" value="1"/>
</dbReference>
<dbReference type="InterPro" id="IPR015806">
    <property type="entry name" value="Pyrv_Knase_insert_dom_sf"/>
</dbReference>
<evidence type="ECO:0000256" key="3">
    <source>
        <dbReference type="ARBA" id="ARBA00008663"/>
    </source>
</evidence>
<comment type="catalytic activity">
    <reaction evidence="13 14">
        <text>pyruvate + ATP = phosphoenolpyruvate + ADP + H(+)</text>
        <dbReference type="Rhea" id="RHEA:18157"/>
        <dbReference type="ChEBI" id="CHEBI:15361"/>
        <dbReference type="ChEBI" id="CHEBI:15378"/>
        <dbReference type="ChEBI" id="CHEBI:30616"/>
        <dbReference type="ChEBI" id="CHEBI:58702"/>
        <dbReference type="ChEBI" id="CHEBI:456216"/>
        <dbReference type="EC" id="2.7.1.40"/>
    </reaction>
</comment>
<dbReference type="PRINTS" id="PR01050">
    <property type="entry name" value="PYRUVTKNASE"/>
</dbReference>
<dbReference type="SUPFAM" id="SSF51621">
    <property type="entry name" value="Phosphoenolpyruvate/pyruvate domain"/>
    <property type="match status" value="1"/>
</dbReference>
<comment type="caution">
    <text evidence="18">The sequence shown here is derived from an EMBL/GenBank/DDBJ whole genome shotgun (WGS) entry which is preliminary data.</text>
</comment>
<dbReference type="Gene3D" id="3.40.1380.20">
    <property type="entry name" value="Pyruvate kinase, C-terminal domain"/>
    <property type="match status" value="1"/>
</dbReference>
<evidence type="ECO:0000256" key="8">
    <source>
        <dbReference type="ARBA" id="ARBA00022777"/>
    </source>
</evidence>
<dbReference type="EMBL" id="BDRX01000064">
    <property type="protein sequence ID" value="GBF95398.1"/>
    <property type="molecule type" value="Genomic_DNA"/>
</dbReference>
<accession>A0A2V0P6B2</accession>
<dbReference type="InterPro" id="IPR001697">
    <property type="entry name" value="Pyr_Knase"/>
</dbReference>
<reference evidence="18 19" key="1">
    <citation type="journal article" date="2018" name="Sci. Rep.">
        <title>Raphidocelis subcapitata (=Pseudokirchneriella subcapitata) provides an insight into genome evolution and environmental adaptations in the Sphaeropleales.</title>
        <authorList>
            <person name="Suzuki S."/>
            <person name="Yamaguchi H."/>
            <person name="Nakajima N."/>
            <person name="Kawachi M."/>
        </authorList>
    </citation>
    <scope>NUCLEOTIDE SEQUENCE [LARGE SCALE GENOMIC DNA]</scope>
    <source>
        <strain evidence="18 19">NIES-35</strain>
    </source>
</reference>
<dbReference type="Gene3D" id="2.40.33.10">
    <property type="entry name" value="PK beta-barrel domain-like"/>
    <property type="match status" value="1"/>
</dbReference>
<comment type="cofactor">
    <cofactor evidence="1">
        <name>K(+)</name>
        <dbReference type="ChEBI" id="CHEBI:29103"/>
    </cofactor>
</comment>
<evidence type="ECO:0000256" key="7">
    <source>
        <dbReference type="ARBA" id="ARBA00022741"/>
    </source>
</evidence>
<evidence type="ECO:0000313" key="18">
    <source>
        <dbReference type="EMBL" id="GBF95398.1"/>
    </source>
</evidence>
<dbReference type="GO" id="GO:0004743">
    <property type="term" value="F:pyruvate kinase activity"/>
    <property type="evidence" value="ECO:0007669"/>
    <property type="project" value="UniProtKB-EC"/>
</dbReference>
<evidence type="ECO:0000256" key="5">
    <source>
        <dbReference type="ARBA" id="ARBA00022679"/>
    </source>
</evidence>
<dbReference type="UniPathway" id="UPA00109">
    <property type="reaction ID" value="UER00188"/>
</dbReference>
<evidence type="ECO:0000259" key="16">
    <source>
        <dbReference type="Pfam" id="PF00224"/>
    </source>
</evidence>
<keyword evidence="11 14" id="KW-0324">Glycolysis</keyword>
<keyword evidence="10 14" id="KW-0460">Magnesium</keyword>
<dbReference type="GO" id="GO:0030955">
    <property type="term" value="F:potassium ion binding"/>
    <property type="evidence" value="ECO:0007669"/>
    <property type="project" value="InterPro"/>
</dbReference>
<evidence type="ECO:0000256" key="15">
    <source>
        <dbReference type="SAM" id="MobiDB-lite"/>
    </source>
</evidence>
<keyword evidence="8 14" id="KW-0418">Kinase</keyword>
<organism evidence="18 19">
    <name type="scientific">Raphidocelis subcapitata</name>
    <dbReference type="NCBI Taxonomy" id="307507"/>
    <lineage>
        <taxon>Eukaryota</taxon>
        <taxon>Viridiplantae</taxon>
        <taxon>Chlorophyta</taxon>
        <taxon>core chlorophytes</taxon>
        <taxon>Chlorophyceae</taxon>
        <taxon>CS clade</taxon>
        <taxon>Sphaeropleales</taxon>
        <taxon>Selenastraceae</taxon>
        <taxon>Raphidocelis</taxon>
    </lineage>
</organism>
<protein>
    <recommendedName>
        <fullName evidence="4 14">Pyruvate kinase</fullName>
        <ecNumber evidence="4 14">2.7.1.40</ecNumber>
    </recommendedName>
</protein>
<keyword evidence="9" id="KW-0067">ATP-binding</keyword>
<evidence type="ECO:0000256" key="10">
    <source>
        <dbReference type="ARBA" id="ARBA00022842"/>
    </source>
</evidence>
<dbReference type="EC" id="2.7.1.40" evidence="4 14"/>
<dbReference type="Pfam" id="PF00224">
    <property type="entry name" value="PK"/>
    <property type="match status" value="1"/>
</dbReference>
<evidence type="ECO:0000256" key="6">
    <source>
        <dbReference type="ARBA" id="ARBA00022723"/>
    </source>
</evidence>
<evidence type="ECO:0000259" key="17">
    <source>
        <dbReference type="Pfam" id="PF02887"/>
    </source>
</evidence>
<dbReference type="InterPro" id="IPR040442">
    <property type="entry name" value="Pyrv_kinase-like_dom_sf"/>
</dbReference>
<evidence type="ECO:0000313" key="19">
    <source>
        <dbReference type="Proteomes" id="UP000247498"/>
    </source>
</evidence>
<dbReference type="NCBIfam" id="TIGR01064">
    <property type="entry name" value="pyruv_kin"/>
    <property type="match status" value="1"/>
</dbReference>
<dbReference type="InterPro" id="IPR036918">
    <property type="entry name" value="Pyrv_Knase_C_sf"/>
</dbReference>
<gene>
    <name evidence="18" type="ORF">Rsub_08360</name>
</gene>